<reference evidence="2" key="1">
    <citation type="journal article" date="2015" name="BMC Genomics">
        <title>Draft genome of a commonly misdiagnosed multidrug resistant pathogen Candida auris.</title>
        <authorList>
            <person name="Chatterjee S."/>
            <person name="Alampalli S.V."/>
            <person name="Nageshan R.K."/>
            <person name="Chettiar S.T."/>
            <person name="Joshi S."/>
            <person name="Tatu U.S."/>
        </authorList>
    </citation>
    <scope>NUCLEOTIDE SEQUENCE [LARGE SCALE GENOMIC DNA]</scope>
    <source>
        <strain evidence="2">6684</strain>
    </source>
</reference>
<dbReference type="AlphaFoldDB" id="A0A0L0NXT1"/>
<name>A0A0L0NXT1_CANAR</name>
<protein>
    <submittedName>
        <fullName evidence="1">Uncharacterized protein</fullName>
    </submittedName>
</protein>
<dbReference type="EMBL" id="LGST01000031">
    <property type="protein sequence ID" value="KND98465.1"/>
    <property type="molecule type" value="Genomic_DNA"/>
</dbReference>
<sequence>MKLVTVINDLEEDSQFTKLKRVAAAIAKETFMLCYCAMGG</sequence>
<dbReference type="Proteomes" id="UP000037122">
    <property type="component" value="Unassembled WGS sequence"/>
</dbReference>
<organism evidence="1 2">
    <name type="scientific">Candidozyma auris</name>
    <name type="common">Yeast</name>
    <name type="synonym">Candida auris</name>
    <dbReference type="NCBI Taxonomy" id="498019"/>
    <lineage>
        <taxon>Eukaryota</taxon>
        <taxon>Fungi</taxon>
        <taxon>Dikarya</taxon>
        <taxon>Ascomycota</taxon>
        <taxon>Saccharomycotina</taxon>
        <taxon>Pichiomycetes</taxon>
        <taxon>Metschnikowiaceae</taxon>
        <taxon>Candidozyma</taxon>
    </lineage>
</organism>
<proteinExistence type="predicted"/>
<accession>A0A0L0NXT1</accession>
<evidence type="ECO:0000313" key="1">
    <source>
        <dbReference type="EMBL" id="KND98465.1"/>
    </source>
</evidence>
<gene>
    <name evidence="1" type="ORF">QG37_04355</name>
</gene>
<comment type="caution">
    <text evidence="1">The sequence shown here is derived from an EMBL/GenBank/DDBJ whole genome shotgun (WGS) entry which is preliminary data.</text>
</comment>
<evidence type="ECO:0000313" key="2">
    <source>
        <dbReference type="Proteomes" id="UP000037122"/>
    </source>
</evidence>